<dbReference type="CTD" id="6757798"/>
<organism evidence="1 2">
    <name type="scientific">Trichoplax adhaerens</name>
    <name type="common">Trichoplax reptans</name>
    <dbReference type="NCBI Taxonomy" id="10228"/>
    <lineage>
        <taxon>Eukaryota</taxon>
        <taxon>Metazoa</taxon>
        <taxon>Placozoa</taxon>
        <taxon>Uniplacotomia</taxon>
        <taxon>Trichoplacea</taxon>
        <taxon>Trichoplacidae</taxon>
        <taxon>Trichoplax</taxon>
    </lineage>
</organism>
<sequence>MLEPPVMRKLNLLLKGRSLANLPNVLNRLKYYGIGKKVTRAIWLKYDEPSYWTITRVSFKRDMYHANAWGIFTFRGKTEEQARKIRSCRKRQWLVLEGDDQVSNPFVGLIQRRSSKLILYKQLHLSIKSTNQSIIFIPKLSLHLQINED</sequence>
<dbReference type="PANTHER" id="PTHR28589:SF1">
    <property type="entry name" value="SMALL RIBOSOMAL SUBUNIT PROTEIN MS34"/>
    <property type="match status" value="1"/>
</dbReference>
<dbReference type="GO" id="GO:0032543">
    <property type="term" value="P:mitochondrial translation"/>
    <property type="evidence" value="ECO:0000318"/>
    <property type="project" value="GO_Central"/>
</dbReference>
<dbReference type="GeneID" id="6757798"/>
<reference evidence="1 2" key="1">
    <citation type="journal article" date="2008" name="Nature">
        <title>The Trichoplax genome and the nature of placozoans.</title>
        <authorList>
            <person name="Srivastava M."/>
            <person name="Begovic E."/>
            <person name="Chapman J."/>
            <person name="Putnam N.H."/>
            <person name="Hellsten U."/>
            <person name="Kawashima T."/>
            <person name="Kuo A."/>
            <person name="Mitros T."/>
            <person name="Salamov A."/>
            <person name="Carpenter M.L."/>
            <person name="Signorovitch A.Y."/>
            <person name="Moreno M.A."/>
            <person name="Kamm K."/>
            <person name="Grimwood J."/>
            <person name="Schmutz J."/>
            <person name="Shapiro H."/>
            <person name="Grigoriev I.V."/>
            <person name="Buss L.W."/>
            <person name="Schierwater B."/>
            <person name="Dellaporta S.L."/>
            <person name="Rokhsar D.S."/>
        </authorList>
    </citation>
    <scope>NUCLEOTIDE SEQUENCE [LARGE SCALE GENOMIC DNA]</scope>
    <source>
        <strain evidence="1 2">Grell-BS-1999</strain>
    </source>
</reference>
<dbReference type="PANTHER" id="PTHR28589">
    <property type="entry name" value="28S RIBOSOMAL PROTEIN S34, MITOCHONDRIAL"/>
    <property type="match status" value="1"/>
</dbReference>
<dbReference type="AlphaFoldDB" id="B3S8E1"/>
<dbReference type="GO" id="GO:0003735">
    <property type="term" value="F:structural constituent of ribosome"/>
    <property type="evidence" value="ECO:0000318"/>
    <property type="project" value="GO_Central"/>
</dbReference>
<evidence type="ECO:0000313" key="2">
    <source>
        <dbReference type="Proteomes" id="UP000009022"/>
    </source>
</evidence>
<dbReference type="STRING" id="10228.B3S8E1"/>
<name>B3S8E1_TRIAD</name>
<gene>
    <name evidence="1" type="ORF">TRIADDRAFT_60507</name>
</gene>
<protein>
    <recommendedName>
        <fullName evidence="3">28S ribosomal protein S34, mitochondrial</fullName>
    </recommendedName>
</protein>
<dbReference type="Proteomes" id="UP000009022">
    <property type="component" value="Unassembled WGS sequence"/>
</dbReference>
<dbReference type="RefSeq" id="XP_002116509.1">
    <property type="nucleotide sequence ID" value="XM_002116473.1"/>
</dbReference>
<dbReference type="InParanoid" id="B3S8E1"/>
<dbReference type="HOGENOM" id="CLU_1752065_0_0_1"/>
<proteinExistence type="predicted"/>
<evidence type="ECO:0008006" key="3">
    <source>
        <dbReference type="Google" id="ProtNLM"/>
    </source>
</evidence>
<keyword evidence="2" id="KW-1185">Reference proteome</keyword>
<dbReference type="KEGG" id="tad:TRIADDRAFT_60507"/>
<dbReference type="Pfam" id="PF16053">
    <property type="entry name" value="MRP-S34"/>
    <property type="match status" value="1"/>
</dbReference>
<dbReference type="GO" id="GO:0005763">
    <property type="term" value="C:mitochondrial small ribosomal subunit"/>
    <property type="evidence" value="ECO:0000318"/>
    <property type="project" value="GO_Central"/>
</dbReference>
<dbReference type="InterPro" id="IPR032053">
    <property type="entry name" value="Ribosomal_mS34"/>
</dbReference>
<dbReference type="OrthoDB" id="16434at2759"/>
<dbReference type="eggNOG" id="ENOG502T9WV">
    <property type="taxonomic scope" value="Eukaryota"/>
</dbReference>
<accession>B3S8E1</accession>
<dbReference type="PhylomeDB" id="B3S8E1"/>
<dbReference type="EMBL" id="DS985256">
    <property type="protein sequence ID" value="EDV20865.1"/>
    <property type="molecule type" value="Genomic_DNA"/>
</dbReference>
<evidence type="ECO:0000313" key="1">
    <source>
        <dbReference type="EMBL" id="EDV20865.1"/>
    </source>
</evidence>